<feature type="transmembrane region" description="Helical" evidence="1">
    <location>
        <begin position="94"/>
        <end position="113"/>
    </location>
</feature>
<keyword evidence="1" id="KW-0812">Transmembrane</keyword>
<evidence type="ECO:0008006" key="4">
    <source>
        <dbReference type="Google" id="ProtNLM"/>
    </source>
</evidence>
<feature type="transmembrane region" description="Helical" evidence="1">
    <location>
        <begin position="12"/>
        <end position="33"/>
    </location>
</feature>
<dbReference type="STRING" id="1416801.SAMN05192553_108103"/>
<accession>A0A1H7ASQ2</accession>
<dbReference type="RefSeq" id="WP_317041164.1">
    <property type="nucleotide sequence ID" value="NZ_FNZH01000008.1"/>
</dbReference>
<sequence>MSKDFDMIQRIQSLFLFLVAVSMITVTLTPIWLQVSPSQDQRMEMTAWHTRILELPQETIVSESNNMYIGILAVLAAALAIYSLLQFKNRKRQLMLNMINALLMGFTLGLAVYSSYTSNETFNPAVGGAFVLGFYSIIFALIVNLIANRFIRKDEMLIRSVDRIR</sequence>
<feature type="transmembrane region" description="Helical" evidence="1">
    <location>
        <begin position="67"/>
        <end position="85"/>
    </location>
</feature>
<dbReference type="Proteomes" id="UP000199403">
    <property type="component" value="Unassembled WGS sequence"/>
</dbReference>
<evidence type="ECO:0000313" key="3">
    <source>
        <dbReference type="Proteomes" id="UP000199403"/>
    </source>
</evidence>
<dbReference type="AlphaFoldDB" id="A0A1H7ASQ2"/>
<evidence type="ECO:0000256" key="1">
    <source>
        <dbReference type="SAM" id="Phobius"/>
    </source>
</evidence>
<feature type="transmembrane region" description="Helical" evidence="1">
    <location>
        <begin position="125"/>
        <end position="147"/>
    </location>
</feature>
<keyword evidence="1" id="KW-1133">Transmembrane helix</keyword>
<keyword evidence="3" id="KW-1185">Reference proteome</keyword>
<organism evidence="2 3">
    <name type="scientific">Cyclobacterium xiamenense</name>
    <dbReference type="NCBI Taxonomy" id="1297121"/>
    <lineage>
        <taxon>Bacteria</taxon>
        <taxon>Pseudomonadati</taxon>
        <taxon>Bacteroidota</taxon>
        <taxon>Cytophagia</taxon>
        <taxon>Cytophagales</taxon>
        <taxon>Cyclobacteriaceae</taxon>
        <taxon>Cyclobacterium</taxon>
    </lineage>
</organism>
<dbReference type="InterPro" id="IPR025635">
    <property type="entry name" value="DUF4293"/>
</dbReference>
<evidence type="ECO:0000313" key="2">
    <source>
        <dbReference type="EMBL" id="SEJ68671.1"/>
    </source>
</evidence>
<name>A0A1H7ASQ2_9BACT</name>
<protein>
    <recommendedName>
        <fullName evidence="4">DUF4293 family protein</fullName>
    </recommendedName>
</protein>
<dbReference type="EMBL" id="FNZH01000008">
    <property type="protein sequence ID" value="SEJ68671.1"/>
    <property type="molecule type" value="Genomic_DNA"/>
</dbReference>
<reference evidence="3" key="1">
    <citation type="submission" date="2016-10" db="EMBL/GenBank/DDBJ databases">
        <authorList>
            <person name="Varghese N."/>
            <person name="Submissions S."/>
        </authorList>
    </citation>
    <scope>NUCLEOTIDE SEQUENCE [LARGE SCALE GENOMIC DNA]</scope>
    <source>
        <strain evidence="3">IBRC-M 10761</strain>
    </source>
</reference>
<proteinExistence type="predicted"/>
<keyword evidence="1" id="KW-0472">Membrane</keyword>
<dbReference type="Pfam" id="PF14126">
    <property type="entry name" value="DUF4293"/>
    <property type="match status" value="1"/>
</dbReference>
<gene>
    <name evidence="2" type="ORF">SAMN05192553_108103</name>
</gene>